<evidence type="ECO:0000256" key="3">
    <source>
        <dbReference type="ARBA" id="ARBA00022448"/>
    </source>
</evidence>
<keyword evidence="8 14" id="KW-0406">Ion transport</keyword>
<evidence type="ECO:0000256" key="14">
    <source>
        <dbReference type="RuleBase" id="RU003661"/>
    </source>
</evidence>
<accession>A0A023RCJ1</accession>
<comment type="similarity">
    <text evidence="2 14">Belongs to the ATPase protein 8 family.</text>
</comment>
<evidence type="ECO:0000256" key="4">
    <source>
        <dbReference type="ARBA" id="ARBA00022547"/>
    </source>
</evidence>
<sequence length="55" mass="6637">MPQLDLEIWFMMLIHSWIAFSVIVVPKVLAHSFTKVNPSKKTQKVEMKTWDWPWH</sequence>
<evidence type="ECO:0000256" key="6">
    <source>
        <dbReference type="ARBA" id="ARBA00022781"/>
    </source>
</evidence>
<evidence type="ECO:0000313" key="17">
    <source>
        <dbReference type="EMBL" id="AIA61023.1"/>
    </source>
</evidence>
<dbReference type="AlphaFoldDB" id="A0A023RCJ1"/>
<keyword evidence="5 14" id="KW-0812">Transmembrane</keyword>
<dbReference type="RefSeq" id="YP_009027398.1">
    <property type="nucleotide sequence ID" value="NC_024044.1"/>
</dbReference>
<keyword evidence="11" id="KW-0066">ATP synthesis</keyword>
<dbReference type="PANTHER" id="PTHR39937">
    <property type="entry name" value="ATP SYNTHASE PROTEIN 8"/>
    <property type="match status" value="1"/>
</dbReference>
<evidence type="ECO:0000256" key="11">
    <source>
        <dbReference type="ARBA" id="ARBA00023310"/>
    </source>
</evidence>
<reference evidence="16" key="2">
    <citation type="journal article" date="2014" name="Mitochondrial DNA">
        <title>The complete mitochondrial genome sequence of Pampus chinensis (Perciformes: Stromateidae).</title>
        <authorList>
            <person name="Sun D."/>
            <person name="Cheng Q."/>
            <person name="Qiao H."/>
            <person name="Zhang H."/>
            <person name="Chen Y."/>
        </authorList>
    </citation>
    <scope>NUCLEOTIDE SEQUENCE</scope>
</reference>
<dbReference type="GO" id="GO:0015986">
    <property type="term" value="P:proton motive force-driven ATP synthesis"/>
    <property type="evidence" value="ECO:0007669"/>
    <property type="project" value="InterPro"/>
</dbReference>
<proteinExistence type="inferred from homology"/>
<name>A0A023RCJ1_9SCOM</name>
<dbReference type="Pfam" id="PF00895">
    <property type="entry name" value="ATP-synt_8"/>
    <property type="match status" value="1"/>
</dbReference>
<keyword evidence="4 14" id="KW-0138">CF(0)</keyword>
<dbReference type="GO" id="GO:0031966">
    <property type="term" value="C:mitochondrial membrane"/>
    <property type="evidence" value="ECO:0007669"/>
    <property type="project" value="UniProtKB-SubCell"/>
</dbReference>
<protein>
    <recommendedName>
        <fullName evidence="14">ATP synthase complex subunit 8</fullName>
    </recommendedName>
</protein>
<evidence type="ECO:0000256" key="2">
    <source>
        <dbReference type="ARBA" id="ARBA00008892"/>
    </source>
</evidence>
<keyword evidence="3 14" id="KW-0813">Transport</keyword>
<dbReference type="GO" id="GO:0045259">
    <property type="term" value="C:proton-transporting ATP synthase complex"/>
    <property type="evidence" value="ECO:0007669"/>
    <property type="project" value="UniProtKB-KW"/>
</dbReference>
<evidence type="ECO:0000313" key="16">
    <source>
        <dbReference type="EMBL" id="AHX59166.1"/>
    </source>
</evidence>
<evidence type="ECO:0000256" key="8">
    <source>
        <dbReference type="ARBA" id="ARBA00023065"/>
    </source>
</evidence>
<geneLocation type="mitochondrion" evidence="16"/>
<keyword evidence="9 14" id="KW-0496">Mitochondrion</keyword>
<keyword evidence="6 14" id="KW-0375">Hydrogen ion transport</keyword>
<evidence type="ECO:0000256" key="7">
    <source>
        <dbReference type="ARBA" id="ARBA00022989"/>
    </source>
</evidence>
<dbReference type="PANTHER" id="PTHR39937:SF1">
    <property type="entry name" value="ATP SYNTHASE PROTEIN 8"/>
    <property type="match status" value="1"/>
</dbReference>
<dbReference type="InterPro" id="IPR001421">
    <property type="entry name" value="ATP8_metazoa"/>
</dbReference>
<evidence type="ECO:0000256" key="13">
    <source>
        <dbReference type="ARBA" id="ARBA00064647"/>
    </source>
</evidence>
<dbReference type="EMBL" id="KJ418377">
    <property type="protein sequence ID" value="AHX59166.1"/>
    <property type="molecule type" value="Genomic_DNA"/>
</dbReference>
<evidence type="ECO:0000256" key="9">
    <source>
        <dbReference type="ARBA" id="ARBA00023128"/>
    </source>
</evidence>
<reference evidence="17" key="1">
    <citation type="journal article" date="2014" name="Mitochondrial DNA">
        <title>The complete mitochondrial genome of Pampus chinensis (Perciformes: Stromateidae).</title>
        <authorList>
            <person name="Li Y."/>
            <person name="Song N."/>
            <person name="Gao T."/>
        </authorList>
    </citation>
    <scope>NUCLEOTIDE SEQUENCE</scope>
</reference>
<dbReference type="GO" id="GO:0015078">
    <property type="term" value="F:proton transmembrane transporter activity"/>
    <property type="evidence" value="ECO:0007669"/>
    <property type="project" value="InterPro"/>
</dbReference>
<organism evidence="16">
    <name type="scientific">Pampus chinensis</name>
    <name type="common">Chinese silver pomfret</name>
    <dbReference type="NCBI Taxonomy" id="334873"/>
    <lineage>
        <taxon>Eukaryota</taxon>
        <taxon>Metazoa</taxon>
        <taxon>Chordata</taxon>
        <taxon>Craniata</taxon>
        <taxon>Vertebrata</taxon>
        <taxon>Euteleostomi</taxon>
        <taxon>Actinopterygii</taxon>
        <taxon>Neopterygii</taxon>
        <taxon>Teleostei</taxon>
        <taxon>Neoteleostei</taxon>
        <taxon>Acanthomorphata</taxon>
        <taxon>Pelagiaria</taxon>
        <taxon>Scombriformes</taxon>
        <taxon>Stromateidae</taxon>
        <taxon>Pampus</taxon>
    </lineage>
</organism>
<comment type="function">
    <text evidence="12">Subunit 8, of the mitochondrial membrane ATP synthase complex (F(1)F(0) ATP synthase or Complex V) that produces ATP from ADP in the presence of a proton gradient across the membrane which is generated by electron transport complexes of the respiratory chain. ATP synthase complex consist of a soluble F(1) head domain - the catalytic core - and a membrane F(1) domain - the membrane proton channel. These two domains are linked by a central stalk rotating inside the F(1) region and a stationary peripheral stalk. During catalysis, ATP synthesis in the catalytic domain of F(1) is coupled via a rotary mechanism of the central stalk subunits to proton translocation. In vivo, can only synthesize ATP although its ATP hydrolase activity can be activated artificially in vitro. Part of the complex F(0) domain.</text>
</comment>
<evidence type="ECO:0000256" key="12">
    <source>
        <dbReference type="ARBA" id="ARBA00053067"/>
    </source>
</evidence>
<evidence type="ECO:0000256" key="15">
    <source>
        <dbReference type="SAM" id="Phobius"/>
    </source>
</evidence>
<feature type="transmembrane region" description="Helical" evidence="15">
    <location>
        <begin position="6"/>
        <end position="25"/>
    </location>
</feature>
<evidence type="ECO:0000256" key="5">
    <source>
        <dbReference type="ARBA" id="ARBA00022692"/>
    </source>
</evidence>
<comment type="subunit">
    <text evidence="13">Component of the ATP synthase complex composed at least of ATP5F1A/subunit alpha, ATP5F1B/subunit beta, ATP5MC1/subunit c (homooctomer), MT-ATP6/subunit a, MT-ATP8/subunit 8, ATP5ME/subunit e, ATP5MF/subunit f, ATP5MG/subunit g, ATP5MK/subunit k, ATP5MJ/subunit j, ATP5F1C/subunit gamma, ATP5F1D/subunit delta, ATP5F1E/subunit epsilon, ATP5PF/subunit F6, ATP5PB/subunit b, ATP5PD/subunit d, ATP5PO/subunit OSCP. ATP synthase complex consists of a soluble F(1) head domain (subunits alpha(3) and beta(3)) - the catalytic core - and a membrane F(0) domain - the membrane proton channel (subunits c, a, 8, e, f, g, k and j). These two domains are linked by a central stalk (subunits gamma, delta, and epsilon) rotating inside the F1 region and a stationary peripheral stalk (subunits F6, b, d, and OSCP).</text>
</comment>
<evidence type="ECO:0000256" key="10">
    <source>
        <dbReference type="ARBA" id="ARBA00023136"/>
    </source>
</evidence>
<gene>
    <name evidence="17" type="primary">ATP8</name>
</gene>
<keyword evidence="7 15" id="KW-1133">Transmembrane helix</keyword>
<comment type="subcellular location">
    <subcellularLocation>
        <location evidence="1 14">Mitochondrion membrane</location>
        <topology evidence="1 14">Single-pass membrane protein</topology>
    </subcellularLocation>
</comment>
<keyword evidence="10 15" id="KW-0472">Membrane</keyword>
<dbReference type="InterPro" id="IPR050635">
    <property type="entry name" value="ATPase_protein_8"/>
</dbReference>
<dbReference type="EMBL" id="KJ569772">
    <property type="protein sequence ID" value="AIA61023.1"/>
    <property type="molecule type" value="Genomic_DNA"/>
</dbReference>
<evidence type="ECO:0000256" key="1">
    <source>
        <dbReference type="ARBA" id="ARBA00004304"/>
    </source>
</evidence>